<evidence type="ECO:0000256" key="7">
    <source>
        <dbReference type="SAM" id="MobiDB-lite"/>
    </source>
</evidence>
<dbReference type="RefSeq" id="XP_004631198.1">
    <property type="nucleotide sequence ID" value="XM_004631141.1"/>
</dbReference>
<feature type="region of interest" description="Disordered" evidence="7">
    <location>
        <begin position="1"/>
        <end position="21"/>
    </location>
</feature>
<organism evidence="9 10">
    <name type="scientific">Octodon degus</name>
    <name type="common">Degu</name>
    <name type="synonym">Sciurus degus</name>
    <dbReference type="NCBI Taxonomy" id="10160"/>
    <lineage>
        <taxon>Eukaryota</taxon>
        <taxon>Metazoa</taxon>
        <taxon>Chordata</taxon>
        <taxon>Craniata</taxon>
        <taxon>Vertebrata</taxon>
        <taxon>Euteleostomi</taxon>
        <taxon>Mammalia</taxon>
        <taxon>Eutheria</taxon>
        <taxon>Euarchontoglires</taxon>
        <taxon>Glires</taxon>
        <taxon>Rodentia</taxon>
        <taxon>Hystricomorpha</taxon>
        <taxon>Octodontidae</taxon>
        <taxon>Octodon</taxon>
    </lineage>
</organism>
<evidence type="ECO:0000256" key="4">
    <source>
        <dbReference type="ARBA" id="ARBA00022801"/>
    </source>
</evidence>
<dbReference type="GeneID" id="101563778"/>
<dbReference type="GO" id="GO:0004527">
    <property type="term" value="F:exonuclease activity"/>
    <property type="evidence" value="ECO:0007669"/>
    <property type="project" value="UniProtKB-KW"/>
</dbReference>
<feature type="compositionally biased region" description="Basic and acidic residues" evidence="7">
    <location>
        <begin position="1"/>
        <end position="14"/>
    </location>
</feature>
<evidence type="ECO:0000256" key="2">
    <source>
        <dbReference type="ARBA" id="ARBA00006357"/>
    </source>
</evidence>
<dbReference type="InParanoid" id="A0A6P3F5Y4"/>
<comment type="similarity">
    <text evidence="2">Belongs to the REXO1/REXO3 family.</text>
</comment>
<protein>
    <submittedName>
        <fullName evidence="10">Exonuclease GOR</fullName>
    </submittedName>
</protein>
<feature type="compositionally biased region" description="Polar residues" evidence="7">
    <location>
        <begin position="228"/>
        <end position="254"/>
    </location>
</feature>
<evidence type="ECO:0000313" key="10">
    <source>
        <dbReference type="RefSeq" id="XP_004631198.1"/>
    </source>
</evidence>
<evidence type="ECO:0000256" key="5">
    <source>
        <dbReference type="ARBA" id="ARBA00022839"/>
    </source>
</evidence>
<dbReference type="GO" id="GO:0005634">
    <property type="term" value="C:nucleus"/>
    <property type="evidence" value="ECO:0007669"/>
    <property type="project" value="UniProtKB-SubCell"/>
</dbReference>
<gene>
    <name evidence="10" type="primary">LOC101563778</name>
</gene>
<evidence type="ECO:0000313" key="9">
    <source>
        <dbReference type="Proteomes" id="UP000515203"/>
    </source>
</evidence>
<feature type="domain" description="Exonuclease" evidence="8">
    <location>
        <begin position="469"/>
        <end position="628"/>
    </location>
</feature>
<dbReference type="Pfam" id="PF15870">
    <property type="entry name" value="EloA-BP1"/>
    <property type="match status" value="1"/>
</dbReference>
<evidence type="ECO:0000256" key="6">
    <source>
        <dbReference type="ARBA" id="ARBA00023242"/>
    </source>
</evidence>
<evidence type="ECO:0000256" key="3">
    <source>
        <dbReference type="ARBA" id="ARBA00022722"/>
    </source>
</evidence>
<dbReference type="AlphaFoldDB" id="A0A6P3F5Y4"/>
<dbReference type="InterPro" id="IPR013520">
    <property type="entry name" value="Ribonucl_H"/>
</dbReference>
<dbReference type="InterPro" id="IPR036397">
    <property type="entry name" value="RNaseH_sf"/>
</dbReference>
<keyword evidence="5 10" id="KW-0269">Exonuclease</keyword>
<dbReference type="Proteomes" id="UP000515203">
    <property type="component" value="Unplaced"/>
</dbReference>
<dbReference type="GO" id="GO:0003676">
    <property type="term" value="F:nucleic acid binding"/>
    <property type="evidence" value="ECO:0007669"/>
    <property type="project" value="InterPro"/>
</dbReference>
<keyword evidence="4" id="KW-0378">Hydrolase</keyword>
<evidence type="ECO:0000259" key="8">
    <source>
        <dbReference type="SMART" id="SM00479"/>
    </source>
</evidence>
<feature type="region of interest" description="Disordered" evidence="7">
    <location>
        <begin position="659"/>
        <end position="704"/>
    </location>
</feature>
<dbReference type="SUPFAM" id="SSF53098">
    <property type="entry name" value="Ribonuclease H-like"/>
    <property type="match status" value="1"/>
</dbReference>
<proteinExistence type="inferred from homology"/>
<evidence type="ECO:0000256" key="1">
    <source>
        <dbReference type="ARBA" id="ARBA00004123"/>
    </source>
</evidence>
<dbReference type="InterPro" id="IPR034922">
    <property type="entry name" value="REX1-like_exo"/>
</dbReference>
<keyword evidence="9" id="KW-1185">Reference proteome</keyword>
<sequence>MIAEKRSRNRKDSLRVSQEVAELRPLQPPNCKSESVCFEKRVPEHHLAEMQQPREFVPQNWIHTVQQWRVAESDPIAYACPVGGARDAGSRGREVIGRRAAHIRARAHPDTRRPRRTPLHTLLGSRCTMSLRATAPSWFPPGHPQAQKVEAVDLTPYSSPPQSCHQASGFIVIQAQPPRRGPEVPAQPRPAKKPPVAHSPGGKRGIHAPDAKVANAAMEAKRTVAARDSQTSEGAPQSKTRTSAGSASETSSDAAAQPVAPGSPSQRFQKECAGSAAMATRHCCVGLLVEWCLALSLPLQVLTSVWRGQSAACLCGPCRSPRSARRGPGARLSRAALYRSLCSYLLTEEQRKVNSFPFPDPARPGRAVLYSAERPHNPSHRTCCRCGAEYPVSVWGLCLRPEPCVYHWGRPRRKLQAGAWENLYTCCSAPAGAVGCQVAKQHVHDGRKENLEGFVKTGTNGPSQDTHPEIYALDCEMCFTTRGLELTRITLVDADMRVVYDTFVKPDREIVDYNTRFSGVTEADLAHTSVRLPDVQAFLLSKLTTDSILIGHSLESDLLVLKMIHPSVVDTSVLFPHPLGFPYKRSLRSLVADYLHEVIQDKPGGHSSCEDAGACMRLVGWKIMEDLALSSPPPLPLLPLLPPLLPLLPSPLLPPPPLPPPLASPAAQACPWPRPPPKANPVHCRRNWKPRHEQTGHPTEPVAM</sequence>
<dbReference type="PANTHER" id="PTHR12801:SF62">
    <property type="entry name" value="RNA EXONUCLEASE 1 HOMOLOG"/>
    <property type="match status" value="1"/>
</dbReference>
<dbReference type="FunFam" id="3.30.420.10:FF:000021">
    <property type="entry name" value="RNA exonuclease 1 homolog"/>
    <property type="match status" value="1"/>
</dbReference>
<feature type="region of interest" description="Disordered" evidence="7">
    <location>
        <begin position="178"/>
        <end position="267"/>
    </location>
</feature>
<dbReference type="InterPro" id="IPR047021">
    <property type="entry name" value="REXO1/3/4-like"/>
</dbReference>
<dbReference type="InterPro" id="IPR031736">
    <property type="entry name" value="REXO1-like_dom"/>
</dbReference>
<reference evidence="10" key="1">
    <citation type="submission" date="2025-08" db="UniProtKB">
        <authorList>
            <consortium name="RefSeq"/>
        </authorList>
    </citation>
    <scope>IDENTIFICATION</scope>
</reference>
<dbReference type="SMART" id="SM00479">
    <property type="entry name" value="EXOIII"/>
    <property type="match status" value="1"/>
</dbReference>
<comment type="subcellular location">
    <subcellularLocation>
        <location evidence="1">Nucleus</location>
    </subcellularLocation>
</comment>
<accession>A0A6P3F5Y4</accession>
<keyword evidence="6" id="KW-0539">Nucleus</keyword>
<dbReference type="InterPro" id="IPR012337">
    <property type="entry name" value="RNaseH-like_sf"/>
</dbReference>
<dbReference type="PANTHER" id="PTHR12801">
    <property type="entry name" value="RNA EXONUCLEASE REXO1 / RECO3 FAMILY MEMBER-RELATED"/>
    <property type="match status" value="1"/>
</dbReference>
<keyword evidence="3" id="KW-0540">Nuclease</keyword>
<name>A0A6P3F5Y4_OCTDE</name>
<dbReference type="Gene3D" id="3.30.420.10">
    <property type="entry name" value="Ribonuclease H-like superfamily/Ribonuclease H"/>
    <property type="match status" value="1"/>
</dbReference>
<dbReference type="OrthoDB" id="206335at2759"/>
<dbReference type="CDD" id="cd06145">
    <property type="entry name" value="REX1_like"/>
    <property type="match status" value="1"/>
</dbReference>